<accession>A0A084Y3K7</accession>
<proteinExistence type="predicted"/>
<gene>
    <name evidence="1" type="ORF">CAPSK01_001047</name>
</gene>
<evidence type="ECO:0000313" key="2">
    <source>
        <dbReference type="Proteomes" id="UP000019812"/>
    </source>
</evidence>
<name>A0A084Y3K7_9PROT</name>
<protein>
    <submittedName>
        <fullName evidence="1">Uncharacterized protein</fullName>
    </submittedName>
</protein>
<sequence>MGVGAGPLAVLRAAFSQRHGRINRQAMIRAKAKPAYPAREKVTMMA</sequence>
<dbReference type="AlphaFoldDB" id="A0A084Y3K7"/>
<evidence type="ECO:0000313" key="1">
    <source>
        <dbReference type="EMBL" id="KFB69301.1"/>
    </source>
</evidence>
<dbReference type="Proteomes" id="UP000019812">
    <property type="component" value="Unassembled WGS sequence"/>
</dbReference>
<organism evidence="1 2">
    <name type="scientific">Candidatus Accumulibacter vicinus</name>
    <dbReference type="NCBI Taxonomy" id="2954382"/>
    <lineage>
        <taxon>Bacteria</taxon>
        <taxon>Pseudomonadati</taxon>
        <taxon>Pseudomonadota</taxon>
        <taxon>Betaproteobacteria</taxon>
        <taxon>Candidatus Accumulibacter</taxon>
    </lineage>
</organism>
<reference evidence="1 2" key="1">
    <citation type="submission" date="2014-07" db="EMBL/GenBank/DDBJ databases">
        <title>Expanding our view of genomic diversity in Candidatus Accumulibacter clades.</title>
        <authorList>
            <person name="Skennerton C.T."/>
            <person name="Barr J.J."/>
            <person name="Slater F.R."/>
            <person name="Bond P.L."/>
            <person name="Tyson G.W."/>
        </authorList>
    </citation>
    <scope>NUCLEOTIDE SEQUENCE [LARGE SCALE GENOMIC DNA]</scope>
    <source>
        <strain evidence="2">SK-01</strain>
    </source>
</reference>
<comment type="caution">
    <text evidence="1">The sequence shown here is derived from an EMBL/GenBank/DDBJ whole genome shotgun (WGS) entry which is preliminary data.</text>
</comment>
<dbReference type="EMBL" id="JDSS02000016">
    <property type="protein sequence ID" value="KFB69301.1"/>
    <property type="molecule type" value="Genomic_DNA"/>
</dbReference>